<evidence type="ECO:0000256" key="3">
    <source>
        <dbReference type="ARBA" id="ARBA00023125"/>
    </source>
</evidence>
<dbReference type="CDD" id="cd06171">
    <property type="entry name" value="Sigma70_r4"/>
    <property type="match status" value="1"/>
</dbReference>
<organism evidence="6 7">
    <name type="scientific">Sphingopyxis fribergensis</name>
    <dbReference type="NCBI Taxonomy" id="1515612"/>
    <lineage>
        <taxon>Bacteria</taxon>
        <taxon>Pseudomonadati</taxon>
        <taxon>Pseudomonadota</taxon>
        <taxon>Alphaproteobacteria</taxon>
        <taxon>Sphingomonadales</taxon>
        <taxon>Sphingomonadaceae</taxon>
        <taxon>Sphingopyxis</taxon>
    </lineage>
</organism>
<name>A0A0A7PMB0_9SPHN</name>
<dbReference type="InterPro" id="IPR036388">
    <property type="entry name" value="WH-like_DNA-bd_sf"/>
</dbReference>
<evidence type="ECO:0000259" key="5">
    <source>
        <dbReference type="Pfam" id="PF08281"/>
    </source>
</evidence>
<keyword evidence="2" id="KW-0731">Sigma factor</keyword>
<dbReference type="PANTHER" id="PTHR43133:SF8">
    <property type="entry name" value="RNA POLYMERASE SIGMA FACTOR HI_1459-RELATED"/>
    <property type="match status" value="1"/>
</dbReference>
<reference evidence="6 7" key="1">
    <citation type="journal article" date="2015" name="Int. J. Syst. Evol. Microbiol.">
        <title>Description of Sphingopyxis fribergensis sp. nov. - a soil bacterium with the ability to degrade styrene and phenylacetic acid.</title>
        <authorList>
            <person name="Oelschlagel M."/>
            <person name="Ruckert C."/>
            <person name="Kalinowski J."/>
            <person name="Schmidt G."/>
            <person name="Schlomann M."/>
            <person name="Tischler D."/>
        </authorList>
    </citation>
    <scope>NUCLEOTIDE SEQUENCE [LARGE SCALE GENOMIC DNA]</scope>
    <source>
        <strain evidence="6 7">Kp5.2</strain>
    </source>
</reference>
<evidence type="ECO:0000313" key="6">
    <source>
        <dbReference type="EMBL" id="AJA11201.1"/>
    </source>
</evidence>
<dbReference type="GO" id="GO:0006352">
    <property type="term" value="P:DNA-templated transcription initiation"/>
    <property type="evidence" value="ECO:0007669"/>
    <property type="project" value="InterPro"/>
</dbReference>
<sequence length="140" mass="15818">MLETVDHIERPDIYFFAMAKNLMVRMRRRAKVVPIDTVGSIHDTVIDDAPSPEATVSGLLAMDRLKGLLKELPERCRRIVEMRKFDGLSQREIAATLGVTESIVENDVQLGVRQLRAAWRREEELATDALKRFGKGSGRA</sequence>
<dbReference type="InterPro" id="IPR013324">
    <property type="entry name" value="RNA_pol_sigma_r3/r4-like"/>
</dbReference>
<dbReference type="Pfam" id="PF08281">
    <property type="entry name" value="Sigma70_r4_2"/>
    <property type="match status" value="1"/>
</dbReference>
<evidence type="ECO:0000313" key="7">
    <source>
        <dbReference type="Proteomes" id="UP000030907"/>
    </source>
</evidence>
<keyword evidence="4" id="KW-0804">Transcription</keyword>
<dbReference type="STRING" id="1515612.SKP52_21735"/>
<dbReference type="GO" id="GO:0003677">
    <property type="term" value="F:DNA binding"/>
    <property type="evidence" value="ECO:0007669"/>
    <property type="project" value="UniProtKB-KW"/>
</dbReference>
<dbReference type="Gene3D" id="1.10.10.10">
    <property type="entry name" value="Winged helix-like DNA-binding domain superfamily/Winged helix DNA-binding domain"/>
    <property type="match status" value="1"/>
</dbReference>
<dbReference type="InterPro" id="IPR013249">
    <property type="entry name" value="RNA_pol_sigma70_r4_t2"/>
</dbReference>
<accession>A0A0A7PMB0</accession>
<evidence type="ECO:0000256" key="1">
    <source>
        <dbReference type="ARBA" id="ARBA00023015"/>
    </source>
</evidence>
<dbReference type="EMBL" id="CP009122">
    <property type="protein sequence ID" value="AJA11201.1"/>
    <property type="molecule type" value="Genomic_DNA"/>
</dbReference>
<evidence type="ECO:0000256" key="4">
    <source>
        <dbReference type="ARBA" id="ARBA00023163"/>
    </source>
</evidence>
<dbReference type="Proteomes" id="UP000030907">
    <property type="component" value="Chromosome"/>
</dbReference>
<keyword evidence="1" id="KW-0805">Transcription regulation</keyword>
<gene>
    <name evidence="6" type="ORF">SKP52_21735</name>
</gene>
<dbReference type="NCBIfam" id="TIGR02937">
    <property type="entry name" value="sigma70-ECF"/>
    <property type="match status" value="1"/>
</dbReference>
<dbReference type="InterPro" id="IPR014284">
    <property type="entry name" value="RNA_pol_sigma-70_dom"/>
</dbReference>
<proteinExistence type="predicted"/>
<evidence type="ECO:0000256" key="2">
    <source>
        <dbReference type="ARBA" id="ARBA00023082"/>
    </source>
</evidence>
<dbReference type="GO" id="GO:0016987">
    <property type="term" value="F:sigma factor activity"/>
    <property type="evidence" value="ECO:0007669"/>
    <property type="project" value="UniProtKB-KW"/>
</dbReference>
<dbReference type="InterPro" id="IPR039425">
    <property type="entry name" value="RNA_pol_sigma-70-like"/>
</dbReference>
<protein>
    <recommendedName>
        <fullName evidence="5">RNA polymerase sigma factor 70 region 4 type 2 domain-containing protein</fullName>
    </recommendedName>
</protein>
<dbReference type="SUPFAM" id="SSF88659">
    <property type="entry name" value="Sigma3 and sigma4 domains of RNA polymerase sigma factors"/>
    <property type="match status" value="1"/>
</dbReference>
<dbReference type="PANTHER" id="PTHR43133">
    <property type="entry name" value="RNA POLYMERASE ECF-TYPE SIGMA FACTO"/>
    <property type="match status" value="1"/>
</dbReference>
<dbReference type="HOGENOM" id="CLU_047691_12_2_5"/>
<dbReference type="KEGG" id="sphk:SKP52_21735"/>
<keyword evidence="7" id="KW-1185">Reference proteome</keyword>
<keyword evidence="3" id="KW-0238">DNA-binding</keyword>
<feature type="domain" description="RNA polymerase sigma factor 70 region 4 type 2" evidence="5">
    <location>
        <begin position="64"/>
        <end position="115"/>
    </location>
</feature>
<dbReference type="AlphaFoldDB" id="A0A0A7PMB0"/>